<dbReference type="PROSITE" id="PS51193">
    <property type="entry name" value="HELICASE_ATP_BIND_2"/>
    <property type="match status" value="1"/>
</dbReference>
<evidence type="ECO:0000256" key="4">
    <source>
        <dbReference type="ARBA" id="ARBA00022840"/>
    </source>
</evidence>
<keyword evidence="4" id="KW-0067">ATP-binding</keyword>
<dbReference type="Proteomes" id="UP001589700">
    <property type="component" value="Unassembled WGS sequence"/>
</dbReference>
<dbReference type="GO" id="GO:0003678">
    <property type="term" value="F:DNA helicase activity"/>
    <property type="evidence" value="ECO:0007669"/>
    <property type="project" value="UniProtKB-EC"/>
</dbReference>
<feature type="region of interest" description="Disordered" evidence="8">
    <location>
        <begin position="147"/>
        <end position="170"/>
    </location>
</feature>
<evidence type="ECO:0000256" key="1">
    <source>
        <dbReference type="ARBA" id="ARBA00001966"/>
    </source>
</evidence>
<evidence type="ECO:0000256" key="8">
    <source>
        <dbReference type="SAM" id="MobiDB-lite"/>
    </source>
</evidence>
<feature type="domain" description="Helicase ATP-binding" evidence="9">
    <location>
        <begin position="13"/>
        <end position="315"/>
    </location>
</feature>
<evidence type="ECO:0000256" key="3">
    <source>
        <dbReference type="ARBA" id="ARBA00022801"/>
    </source>
</evidence>
<dbReference type="Pfam" id="PF00270">
    <property type="entry name" value="DEAD"/>
    <property type="match status" value="1"/>
</dbReference>
<comment type="similarity">
    <text evidence="5">Belongs to the helicase family. DinG subfamily.</text>
</comment>
<gene>
    <name evidence="10" type="ORF">ACFFVD_01360</name>
</gene>
<dbReference type="InterPro" id="IPR006555">
    <property type="entry name" value="ATP-dep_Helicase_C"/>
</dbReference>
<dbReference type="SUPFAM" id="SSF52540">
    <property type="entry name" value="P-loop containing nucleoside triphosphate hydrolases"/>
    <property type="match status" value="1"/>
</dbReference>
<comment type="cofactor">
    <cofactor evidence="1">
        <name>[4Fe-4S] cluster</name>
        <dbReference type="ChEBI" id="CHEBI:49883"/>
    </cofactor>
</comment>
<evidence type="ECO:0000256" key="5">
    <source>
        <dbReference type="ARBA" id="ARBA00038058"/>
    </source>
</evidence>
<accession>A0ABV5JL40</accession>
<dbReference type="SMART" id="SM00491">
    <property type="entry name" value="HELICc2"/>
    <property type="match status" value="1"/>
</dbReference>
<keyword evidence="11" id="KW-1185">Reference proteome</keyword>
<comment type="catalytic activity">
    <reaction evidence="7">
        <text>ATP + H2O = ADP + phosphate + H(+)</text>
        <dbReference type="Rhea" id="RHEA:13065"/>
        <dbReference type="ChEBI" id="CHEBI:15377"/>
        <dbReference type="ChEBI" id="CHEBI:15378"/>
        <dbReference type="ChEBI" id="CHEBI:30616"/>
        <dbReference type="ChEBI" id="CHEBI:43474"/>
        <dbReference type="ChEBI" id="CHEBI:456216"/>
        <dbReference type="EC" id="5.6.2.3"/>
    </reaction>
</comment>
<dbReference type="InterPro" id="IPR045028">
    <property type="entry name" value="DinG/Rad3-like"/>
</dbReference>
<protein>
    <recommendedName>
        <fullName evidence="6">DNA 5'-3' helicase</fullName>
        <ecNumber evidence="6">5.6.2.3</ecNumber>
    </recommendedName>
</protein>
<dbReference type="PANTHER" id="PTHR11472">
    <property type="entry name" value="DNA REPAIR DEAD HELICASE RAD3/XP-D SUBFAMILY MEMBER"/>
    <property type="match status" value="1"/>
</dbReference>
<evidence type="ECO:0000313" key="10">
    <source>
        <dbReference type="EMBL" id="MFB9258447.1"/>
    </source>
</evidence>
<evidence type="ECO:0000313" key="11">
    <source>
        <dbReference type="Proteomes" id="UP001589700"/>
    </source>
</evidence>
<keyword evidence="10" id="KW-0347">Helicase</keyword>
<evidence type="ECO:0000256" key="6">
    <source>
        <dbReference type="ARBA" id="ARBA00044969"/>
    </source>
</evidence>
<dbReference type="PANTHER" id="PTHR11472:SF34">
    <property type="entry name" value="REGULATOR OF TELOMERE ELONGATION HELICASE 1"/>
    <property type="match status" value="1"/>
</dbReference>
<dbReference type="InterPro" id="IPR027417">
    <property type="entry name" value="P-loop_NTPase"/>
</dbReference>
<dbReference type="InterPro" id="IPR014001">
    <property type="entry name" value="Helicase_ATP-bd"/>
</dbReference>
<evidence type="ECO:0000256" key="7">
    <source>
        <dbReference type="ARBA" id="ARBA00048954"/>
    </source>
</evidence>
<organism evidence="10 11">
    <name type="scientific">Dietzia aerolata</name>
    <dbReference type="NCBI Taxonomy" id="595984"/>
    <lineage>
        <taxon>Bacteria</taxon>
        <taxon>Bacillati</taxon>
        <taxon>Actinomycetota</taxon>
        <taxon>Actinomycetes</taxon>
        <taxon>Mycobacteriales</taxon>
        <taxon>Dietziaceae</taxon>
        <taxon>Dietzia</taxon>
    </lineage>
</organism>
<feature type="compositionally biased region" description="Polar residues" evidence="8">
    <location>
        <begin position="152"/>
        <end position="167"/>
    </location>
</feature>
<dbReference type="Pfam" id="PF13307">
    <property type="entry name" value="Helicase_C_2"/>
    <property type="match status" value="1"/>
</dbReference>
<comment type="caution">
    <text evidence="10">The sequence shown here is derived from an EMBL/GenBank/DDBJ whole genome shotgun (WGS) entry which is preliminary data.</text>
</comment>
<name>A0ABV5JL40_9ACTN</name>
<keyword evidence="2" id="KW-0547">Nucleotide-binding</keyword>
<dbReference type="Gene3D" id="3.40.50.300">
    <property type="entry name" value="P-loop containing nucleotide triphosphate hydrolases"/>
    <property type="match status" value="2"/>
</dbReference>
<sequence length="702" mass="74431">MTDSLPPVSELLDTAVESLGGSRRDGQMMMAEAVGNALTTGEHLAVQAGTGTGKSLAYLVPSLRHAVDTGRTVVVSTATIALQNQLVDRDLPRLSAALEPSLGVSPSHAILKGRGNYLCLHRVGSGPVDEADPEEIETEELFDLPLGGESTAARTPTQASPRDTGPTSRLGREIARLHDWAQDTETGDRDDLPRGVSDAAWRQVSVTSRECLGQLCPEFSECFAELAKQEAGRADIVVTNHALLAIDAMTDVSVLPEHDAVVIDEAHELSDRVTGVSTAELTGAAVIQAARRAAKLVDQQTADRMVAAGEGLAALLEICPDGRWDILPEGADLALAAVRHTAENCRSAVPGPKPGEVANDPQGASDRQKTLAALDEIADAADRMLTSYDKPVAERMEIVWMSTEERRGRILRVAPLTVAGLLRTRLFAESTVILTSATLTTGGKFDGLAASWGLPPSSSTRIDTSTAVSLEPPSDDDAAALRWTGLDAGSPFDYPRNGILYVAEHLPAPGRDGTSPAAEDELVDLITAAGGRTLGLFSSMRAAKAAAETLRERLDTPVLCQGEDSTANLVARFAEDEETTLVGTLSLWQGVDVPGKSLSLVVIDRIPFPRPDDPLLSARQRSVAARGGNGFLAVAGNHAALLLAQGVGRLLRRTEDRGVVAILDSRLVTARYGGYLRASLPPFWQTTNRDVVLGALERLRQS</sequence>
<proteinExistence type="inferred from homology"/>
<dbReference type="GO" id="GO:0016787">
    <property type="term" value="F:hydrolase activity"/>
    <property type="evidence" value="ECO:0007669"/>
    <property type="project" value="UniProtKB-KW"/>
</dbReference>
<evidence type="ECO:0000259" key="9">
    <source>
        <dbReference type="PROSITE" id="PS51193"/>
    </source>
</evidence>
<dbReference type="InterPro" id="IPR011545">
    <property type="entry name" value="DEAD/DEAH_box_helicase_dom"/>
</dbReference>
<dbReference type="InterPro" id="IPR014013">
    <property type="entry name" value="Helic_SF1/SF2_ATP-bd_DinG/Rad3"/>
</dbReference>
<dbReference type="EC" id="5.6.2.3" evidence="6"/>
<dbReference type="RefSeq" id="WP_182632609.1">
    <property type="nucleotide sequence ID" value="NZ_JAALDM010000165.1"/>
</dbReference>
<reference evidence="10 11" key="1">
    <citation type="submission" date="2024-09" db="EMBL/GenBank/DDBJ databases">
        <authorList>
            <person name="Sun Q."/>
            <person name="Mori K."/>
        </authorList>
    </citation>
    <scope>NUCLEOTIDE SEQUENCE [LARGE SCALE GENOMIC DNA]</scope>
    <source>
        <strain evidence="10 11">CCM 7659</strain>
    </source>
</reference>
<dbReference type="SMART" id="SM00487">
    <property type="entry name" value="DEXDc"/>
    <property type="match status" value="1"/>
</dbReference>
<keyword evidence="3 10" id="KW-0378">Hydrolase</keyword>
<dbReference type="EMBL" id="JBHMDY010000001">
    <property type="protein sequence ID" value="MFB9258447.1"/>
    <property type="molecule type" value="Genomic_DNA"/>
</dbReference>
<evidence type="ECO:0000256" key="2">
    <source>
        <dbReference type="ARBA" id="ARBA00022741"/>
    </source>
</evidence>